<evidence type="ECO:0008006" key="10">
    <source>
        <dbReference type="Google" id="ProtNLM"/>
    </source>
</evidence>
<organism evidence="8 9">
    <name type="scientific">Prunus persica</name>
    <name type="common">Peach</name>
    <name type="synonym">Amygdalus persica</name>
    <dbReference type="NCBI Taxonomy" id="3760"/>
    <lineage>
        <taxon>Eukaryota</taxon>
        <taxon>Viridiplantae</taxon>
        <taxon>Streptophyta</taxon>
        <taxon>Embryophyta</taxon>
        <taxon>Tracheophyta</taxon>
        <taxon>Spermatophyta</taxon>
        <taxon>Magnoliopsida</taxon>
        <taxon>eudicotyledons</taxon>
        <taxon>Gunneridae</taxon>
        <taxon>Pentapetalae</taxon>
        <taxon>rosids</taxon>
        <taxon>fabids</taxon>
        <taxon>Rosales</taxon>
        <taxon>Rosaceae</taxon>
        <taxon>Amygdaloideae</taxon>
        <taxon>Amygdaleae</taxon>
        <taxon>Prunus</taxon>
    </lineage>
</organism>
<dbReference type="EMBL" id="CM007653">
    <property type="protein sequence ID" value="ONI19701.1"/>
    <property type="molecule type" value="Genomic_DNA"/>
</dbReference>
<dbReference type="SMR" id="A0A251Q7A3"/>
<dbReference type="Pfam" id="PF13041">
    <property type="entry name" value="PPR_2"/>
    <property type="match status" value="2"/>
</dbReference>
<dbReference type="SUPFAM" id="SSF48452">
    <property type="entry name" value="TPR-like"/>
    <property type="match status" value="1"/>
</dbReference>
<evidence type="ECO:0000256" key="1">
    <source>
        <dbReference type="ARBA" id="ARBA00004229"/>
    </source>
</evidence>
<dbReference type="Pfam" id="PF20431">
    <property type="entry name" value="E_motif"/>
    <property type="match status" value="1"/>
</dbReference>
<keyword evidence="5" id="KW-0677">Repeat</keyword>
<dbReference type="InterPro" id="IPR046848">
    <property type="entry name" value="E_motif"/>
</dbReference>
<evidence type="ECO:0000313" key="9">
    <source>
        <dbReference type="Proteomes" id="UP000006882"/>
    </source>
</evidence>
<dbReference type="GO" id="GO:0009451">
    <property type="term" value="P:RNA modification"/>
    <property type="evidence" value="ECO:0000318"/>
    <property type="project" value="GO_Central"/>
</dbReference>
<keyword evidence="6" id="KW-0809">Transit peptide</keyword>
<comment type="similarity">
    <text evidence="2">Belongs to the PPR family. PCMP-H subfamily.</text>
</comment>
<dbReference type="OrthoDB" id="185373at2759"/>
<dbReference type="PANTHER" id="PTHR24015">
    <property type="entry name" value="OS07G0578800 PROTEIN-RELATED"/>
    <property type="match status" value="1"/>
</dbReference>
<accession>A0A251Q7A3</accession>
<dbReference type="Gramene" id="ONI19701">
    <property type="protein sequence ID" value="ONI19701"/>
    <property type="gene ID" value="PRUPE_3G292700"/>
</dbReference>
<dbReference type="AlphaFoldDB" id="A0A251Q7A3"/>
<dbReference type="Proteomes" id="UP000006882">
    <property type="component" value="Chromosome G3"/>
</dbReference>
<evidence type="ECO:0000256" key="4">
    <source>
        <dbReference type="ARBA" id="ARBA00022640"/>
    </source>
</evidence>
<evidence type="ECO:0000256" key="3">
    <source>
        <dbReference type="ARBA" id="ARBA00022528"/>
    </source>
</evidence>
<reference evidence="8 9" key="1">
    <citation type="journal article" date="2013" name="Nat. Genet.">
        <title>The high-quality draft genome of peach (Prunus persica) identifies unique patterns of genetic diversity, domestication and genome evolution.</title>
        <authorList>
            <consortium name="International Peach Genome Initiative"/>
            <person name="Verde I."/>
            <person name="Abbott A.G."/>
            <person name="Scalabrin S."/>
            <person name="Jung S."/>
            <person name="Shu S."/>
            <person name="Marroni F."/>
            <person name="Zhebentyayeva T."/>
            <person name="Dettori M.T."/>
            <person name="Grimwood J."/>
            <person name="Cattonaro F."/>
            <person name="Zuccolo A."/>
            <person name="Rossini L."/>
            <person name="Jenkins J."/>
            <person name="Vendramin E."/>
            <person name="Meisel L.A."/>
            <person name="Decroocq V."/>
            <person name="Sosinski B."/>
            <person name="Prochnik S."/>
            <person name="Mitros T."/>
            <person name="Policriti A."/>
            <person name="Cipriani G."/>
            <person name="Dondini L."/>
            <person name="Ficklin S."/>
            <person name="Goodstein D.M."/>
            <person name="Xuan P."/>
            <person name="Del Fabbro C."/>
            <person name="Aramini V."/>
            <person name="Copetti D."/>
            <person name="Gonzalez S."/>
            <person name="Horner D.S."/>
            <person name="Falchi R."/>
            <person name="Lucas S."/>
            <person name="Mica E."/>
            <person name="Maldonado J."/>
            <person name="Lazzari B."/>
            <person name="Bielenberg D."/>
            <person name="Pirona R."/>
            <person name="Miculan M."/>
            <person name="Barakat A."/>
            <person name="Testolin R."/>
            <person name="Stella A."/>
            <person name="Tartarini S."/>
            <person name="Tonutti P."/>
            <person name="Arus P."/>
            <person name="Orellana A."/>
            <person name="Wells C."/>
            <person name="Main D."/>
            <person name="Vizzotto G."/>
            <person name="Silva H."/>
            <person name="Salamini F."/>
            <person name="Schmutz J."/>
            <person name="Morgante M."/>
            <person name="Rokhsar D.S."/>
        </authorList>
    </citation>
    <scope>NUCLEOTIDE SEQUENCE [LARGE SCALE GENOMIC DNA]</scope>
    <source>
        <strain evidence="9">cv. Nemared</strain>
    </source>
</reference>
<feature type="repeat" description="PPR" evidence="7">
    <location>
        <begin position="172"/>
        <end position="206"/>
    </location>
</feature>
<evidence type="ECO:0000256" key="7">
    <source>
        <dbReference type="PROSITE-ProRule" id="PRU00708"/>
    </source>
</evidence>
<dbReference type="InterPro" id="IPR046960">
    <property type="entry name" value="PPR_At4g14850-like_plant"/>
</dbReference>
<keyword evidence="3" id="KW-0150">Chloroplast</keyword>
<dbReference type="eggNOG" id="KOG4197">
    <property type="taxonomic scope" value="Eukaryota"/>
</dbReference>
<name>A0A251Q7A3_PRUPE</name>
<dbReference type="GO" id="GO:0009507">
    <property type="term" value="C:chloroplast"/>
    <property type="evidence" value="ECO:0007669"/>
    <property type="project" value="UniProtKB-SubCell"/>
</dbReference>
<protein>
    <recommendedName>
        <fullName evidence="10">Pentacotripeptide-repeat region of PRORP domain-containing protein</fullName>
    </recommendedName>
</protein>
<evidence type="ECO:0000313" key="8">
    <source>
        <dbReference type="EMBL" id="ONI19701.1"/>
    </source>
</evidence>
<dbReference type="STRING" id="3760.A0A251Q7A3"/>
<feature type="repeat" description="PPR" evidence="7">
    <location>
        <begin position="375"/>
        <end position="409"/>
    </location>
</feature>
<dbReference type="FunFam" id="1.25.40.10:FF:000395">
    <property type="entry name" value="Pentatricopeptide repeat-containing protein chloroplastic"/>
    <property type="match status" value="1"/>
</dbReference>
<dbReference type="PANTHER" id="PTHR24015:SF2014">
    <property type="entry name" value="PENTATRICOPEPTIDE REPEAT-CONTAINING PROTEIN"/>
    <property type="match status" value="1"/>
</dbReference>
<dbReference type="Gene3D" id="1.25.40.10">
    <property type="entry name" value="Tetratricopeptide repeat domain"/>
    <property type="match status" value="6"/>
</dbReference>
<dbReference type="InterPro" id="IPR011990">
    <property type="entry name" value="TPR-like_helical_dom_sf"/>
</dbReference>
<feature type="repeat" description="PPR" evidence="7">
    <location>
        <begin position="476"/>
        <end position="510"/>
    </location>
</feature>
<dbReference type="NCBIfam" id="TIGR00756">
    <property type="entry name" value="PPR"/>
    <property type="match status" value="6"/>
</dbReference>
<dbReference type="PROSITE" id="PS51375">
    <property type="entry name" value="PPR"/>
    <property type="match status" value="5"/>
</dbReference>
<evidence type="ECO:0000256" key="6">
    <source>
        <dbReference type="ARBA" id="ARBA00022946"/>
    </source>
</evidence>
<keyword evidence="4" id="KW-0934">Plastid</keyword>
<dbReference type="FunFam" id="1.25.40.10:FF:000090">
    <property type="entry name" value="Pentatricopeptide repeat-containing protein, chloroplastic"/>
    <property type="match status" value="1"/>
</dbReference>
<dbReference type="Pfam" id="PF01535">
    <property type="entry name" value="PPR"/>
    <property type="match status" value="6"/>
</dbReference>
<dbReference type="GO" id="GO:0003729">
    <property type="term" value="F:mRNA binding"/>
    <property type="evidence" value="ECO:0007669"/>
    <property type="project" value="UniProtKB-ARBA"/>
</dbReference>
<gene>
    <name evidence="8" type="ORF">PRUPE_3G292700</name>
</gene>
<evidence type="ECO:0000256" key="2">
    <source>
        <dbReference type="ARBA" id="ARBA00006643"/>
    </source>
</evidence>
<dbReference type="GO" id="GO:0003723">
    <property type="term" value="F:RNA binding"/>
    <property type="evidence" value="ECO:0000318"/>
    <property type="project" value="GO_Central"/>
</dbReference>
<feature type="repeat" description="PPR" evidence="7">
    <location>
        <begin position="512"/>
        <end position="542"/>
    </location>
</feature>
<dbReference type="InterPro" id="IPR002885">
    <property type="entry name" value="PPR_rpt"/>
</dbReference>
<keyword evidence="9" id="KW-1185">Reference proteome</keyword>
<sequence length="717" mass="79312">MKGREVLVNLFEACNSGKSVAQLHSLTLKAGLAHDSFFATKLNALYAKYESLGHARKVFDETPNRTVYLWNATLRSHCRENQWEETLYLFHNMISDSRANDEKPDNFTIPIALKACTGLRALAYGKIVHGFVKKHEKVALDMFVGSALIELYSKCGQMGDALKVFNEFSQPDVFLWTSMVTGYEQNGNPEEALEFFSRMVMVGRVDPDRVTLVSAVSACAQLSNFRLGSCVHGVAIRNGFNSDLSLVNSLLNLYAKTGSVKTAASLFGKMPEKDVISWSSMIACYTHNGAILEALNLFNEMINRGIEPNSVTVVNALQACAVAGNLEEGKKIHELATRKCFELDITVATALIDMYMKCLAPQEAFDLFERMPKKDVVSWAALLSGYAQNGMAYKSMGVFRNMLSDETQPDAVAMVKLLTACSGLGILQQALCLHAYVIKRAFKNNIFVGASLIELYSKCGSIDIANRLFEGIKDKDVVIWSAMIAGYGVHGQGAEALKVFDKMVKHSAVKPSDVTFLSVLSACSHSGLVEEGIEIFNMMVREYQLKPGPEHYGIIVDLLGRTGELDKAMEIVERMPNPSAPHVWGALLGACWIHNDTKLGELAAKSLFLLDPNHAGYYILLSNIYAMDNKWEHVADLRTLIREKGLKKMSGQSVVEARGDIHSFVAGDRRHQDSDQIFGLLGTLEVKMREEGYVPDVDFQQHDMHGGCFTDLKCVKA</sequence>
<dbReference type="FunFam" id="1.25.40.10:FF:000436">
    <property type="entry name" value="Pentatricopeptide repeat-containing protein At5g39350 family"/>
    <property type="match status" value="1"/>
</dbReference>
<comment type="subcellular location">
    <subcellularLocation>
        <location evidence="1">Plastid</location>
        <location evidence="1">Chloroplast</location>
    </subcellularLocation>
</comment>
<evidence type="ECO:0000256" key="5">
    <source>
        <dbReference type="ARBA" id="ARBA00022737"/>
    </source>
</evidence>
<feature type="repeat" description="PPR" evidence="7">
    <location>
        <begin position="274"/>
        <end position="308"/>
    </location>
</feature>
<proteinExistence type="inferred from homology"/>
<dbReference type="FunFam" id="1.25.40.10:FF:000073">
    <property type="entry name" value="Pentatricopeptide repeat-containing protein chloroplastic"/>
    <property type="match status" value="1"/>
</dbReference>